<dbReference type="InterPro" id="IPR011711">
    <property type="entry name" value="GntR_C"/>
</dbReference>
<dbReference type="SMART" id="SM00345">
    <property type="entry name" value="HTH_GNTR"/>
    <property type="match status" value="1"/>
</dbReference>
<keyword evidence="3" id="KW-0804">Transcription</keyword>
<organism evidence="6 7">
    <name type="scientific">Kaistia dalseonensis</name>
    <dbReference type="NCBI Taxonomy" id="410840"/>
    <lineage>
        <taxon>Bacteria</taxon>
        <taxon>Pseudomonadati</taxon>
        <taxon>Pseudomonadota</taxon>
        <taxon>Alphaproteobacteria</taxon>
        <taxon>Hyphomicrobiales</taxon>
        <taxon>Kaistiaceae</taxon>
        <taxon>Kaistia</taxon>
    </lineage>
</organism>
<keyword evidence="2 6" id="KW-0238">DNA-binding</keyword>
<sequence>MPSGGKNEQAPARPLDLAPGPIHRPKLHELVASRLEALIRSGQLKPGDSLPSERDIMAAFNTGRPAVREAFLSLQNKGLIVTESGRRARVRQPSVDNVMTTLDGVVSMIIDDRKSLKDLFDARVFIEAAMARHAAQYINADQLRALEEALAQNRRAIGDRQGFDASDIVFHRILFAVAGNPVFDSVHSALVSWLMDRWARLVRNEQTETAAYEGHAAIFAAVSRKDPDQAEAAMRDHLGASWAVWAEQLAQTAG</sequence>
<name>A0ABU0HA92_9HYPH</name>
<dbReference type="PRINTS" id="PR00035">
    <property type="entry name" value="HTHGNTR"/>
</dbReference>
<dbReference type="SUPFAM" id="SSF46785">
    <property type="entry name" value="Winged helix' DNA-binding domain"/>
    <property type="match status" value="1"/>
</dbReference>
<dbReference type="Proteomes" id="UP001241603">
    <property type="component" value="Unassembled WGS sequence"/>
</dbReference>
<dbReference type="InterPro" id="IPR008920">
    <property type="entry name" value="TF_FadR/GntR_C"/>
</dbReference>
<evidence type="ECO:0000259" key="5">
    <source>
        <dbReference type="PROSITE" id="PS50949"/>
    </source>
</evidence>
<dbReference type="PANTHER" id="PTHR43537">
    <property type="entry name" value="TRANSCRIPTIONAL REGULATOR, GNTR FAMILY"/>
    <property type="match status" value="1"/>
</dbReference>
<dbReference type="InterPro" id="IPR036390">
    <property type="entry name" value="WH_DNA-bd_sf"/>
</dbReference>
<dbReference type="SMART" id="SM00895">
    <property type="entry name" value="FCD"/>
    <property type="match status" value="1"/>
</dbReference>
<evidence type="ECO:0000256" key="2">
    <source>
        <dbReference type="ARBA" id="ARBA00023125"/>
    </source>
</evidence>
<dbReference type="InterPro" id="IPR036388">
    <property type="entry name" value="WH-like_DNA-bd_sf"/>
</dbReference>
<dbReference type="Gene3D" id="1.20.120.530">
    <property type="entry name" value="GntR ligand-binding domain-like"/>
    <property type="match status" value="1"/>
</dbReference>
<dbReference type="PANTHER" id="PTHR43537:SF53">
    <property type="entry name" value="HTH-TYPE TRANSCRIPTIONAL REPRESSOR NANR"/>
    <property type="match status" value="1"/>
</dbReference>
<accession>A0ABU0HA92</accession>
<dbReference type="RefSeq" id="WP_266350130.1">
    <property type="nucleotide sequence ID" value="NZ_JAPKNG010000005.1"/>
</dbReference>
<dbReference type="InterPro" id="IPR000524">
    <property type="entry name" value="Tscrpt_reg_HTH_GntR"/>
</dbReference>
<evidence type="ECO:0000256" key="3">
    <source>
        <dbReference type="ARBA" id="ARBA00023163"/>
    </source>
</evidence>
<evidence type="ECO:0000256" key="4">
    <source>
        <dbReference type="SAM" id="MobiDB-lite"/>
    </source>
</evidence>
<reference evidence="6 7" key="1">
    <citation type="submission" date="2023-07" db="EMBL/GenBank/DDBJ databases">
        <title>Genomic Encyclopedia of Type Strains, Phase IV (KMG-IV): sequencing the most valuable type-strain genomes for metagenomic binning, comparative biology and taxonomic classification.</title>
        <authorList>
            <person name="Goeker M."/>
        </authorList>
    </citation>
    <scope>NUCLEOTIDE SEQUENCE [LARGE SCALE GENOMIC DNA]</scope>
    <source>
        <strain evidence="6 7">B6-8</strain>
    </source>
</reference>
<dbReference type="PROSITE" id="PS50949">
    <property type="entry name" value="HTH_GNTR"/>
    <property type="match status" value="1"/>
</dbReference>
<feature type="domain" description="HTH gntR-type" evidence="5">
    <location>
        <begin position="25"/>
        <end position="93"/>
    </location>
</feature>
<dbReference type="Pfam" id="PF07729">
    <property type="entry name" value="FCD"/>
    <property type="match status" value="1"/>
</dbReference>
<keyword evidence="7" id="KW-1185">Reference proteome</keyword>
<evidence type="ECO:0000256" key="1">
    <source>
        <dbReference type="ARBA" id="ARBA00023015"/>
    </source>
</evidence>
<dbReference type="GO" id="GO:0003677">
    <property type="term" value="F:DNA binding"/>
    <property type="evidence" value="ECO:0007669"/>
    <property type="project" value="UniProtKB-KW"/>
</dbReference>
<evidence type="ECO:0000313" key="6">
    <source>
        <dbReference type="EMBL" id="MDQ0439237.1"/>
    </source>
</evidence>
<evidence type="ECO:0000313" key="7">
    <source>
        <dbReference type="Proteomes" id="UP001241603"/>
    </source>
</evidence>
<dbReference type="SUPFAM" id="SSF48008">
    <property type="entry name" value="GntR ligand-binding domain-like"/>
    <property type="match status" value="1"/>
</dbReference>
<protein>
    <submittedName>
        <fullName evidence="6">DNA-binding FadR family transcriptional regulator</fullName>
    </submittedName>
</protein>
<dbReference type="CDD" id="cd07377">
    <property type="entry name" value="WHTH_GntR"/>
    <property type="match status" value="1"/>
</dbReference>
<proteinExistence type="predicted"/>
<comment type="caution">
    <text evidence="6">The sequence shown here is derived from an EMBL/GenBank/DDBJ whole genome shotgun (WGS) entry which is preliminary data.</text>
</comment>
<dbReference type="EMBL" id="JAUSVO010000005">
    <property type="protein sequence ID" value="MDQ0439237.1"/>
    <property type="molecule type" value="Genomic_DNA"/>
</dbReference>
<dbReference type="Gene3D" id="1.10.10.10">
    <property type="entry name" value="Winged helix-like DNA-binding domain superfamily/Winged helix DNA-binding domain"/>
    <property type="match status" value="1"/>
</dbReference>
<gene>
    <name evidence="6" type="ORF">QO014_003638</name>
</gene>
<dbReference type="Pfam" id="PF00392">
    <property type="entry name" value="GntR"/>
    <property type="match status" value="1"/>
</dbReference>
<feature type="region of interest" description="Disordered" evidence="4">
    <location>
        <begin position="1"/>
        <end position="21"/>
    </location>
</feature>
<keyword evidence="1" id="KW-0805">Transcription regulation</keyword>